<dbReference type="AlphaFoldDB" id="A0A2C6KUJ2"/>
<proteinExistence type="predicted"/>
<gene>
    <name evidence="2" type="ORF">CSUI_005217</name>
</gene>
<evidence type="ECO:0000313" key="3">
    <source>
        <dbReference type="Proteomes" id="UP000221165"/>
    </source>
</evidence>
<dbReference type="GeneID" id="94428606"/>
<feature type="non-terminal residue" evidence="2">
    <location>
        <position position="1"/>
    </location>
</feature>
<dbReference type="Proteomes" id="UP000221165">
    <property type="component" value="Unassembled WGS sequence"/>
</dbReference>
<name>A0A2C6KUJ2_9APIC</name>
<dbReference type="VEuPathDB" id="ToxoDB:CSUI_005217"/>
<organism evidence="2 3">
    <name type="scientific">Cystoisospora suis</name>
    <dbReference type="NCBI Taxonomy" id="483139"/>
    <lineage>
        <taxon>Eukaryota</taxon>
        <taxon>Sar</taxon>
        <taxon>Alveolata</taxon>
        <taxon>Apicomplexa</taxon>
        <taxon>Conoidasida</taxon>
        <taxon>Coccidia</taxon>
        <taxon>Eucoccidiorida</taxon>
        <taxon>Eimeriorina</taxon>
        <taxon>Sarcocystidae</taxon>
        <taxon>Cystoisospora</taxon>
    </lineage>
</organism>
<feature type="compositionally biased region" description="Basic and acidic residues" evidence="1">
    <location>
        <begin position="36"/>
        <end position="61"/>
    </location>
</feature>
<feature type="non-terminal residue" evidence="2">
    <location>
        <position position="61"/>
    </location>
</feature>
<comment type="caution">
    <text evidence="2">The sequence shown here is derived from an EMBL/GenBank/DDBJ whole genome shotgun (WGS) entry which is preliminary data.</text>
</comment>
<accession>A0A2C6KUJ2</accession>
<dbReference type="RefSeq" id="XP_067922632.1">
    <property type="nucleotide sequence ID" value="XM_068065395.1"/>
</dbReference>
<keyword evidence="3" id="KW-1185">Reference proteome</keyword>
<evidence type="ECO:0000313" key="2">
    <source>
        <dbReference type="EMBL" id="PHJ20947.1"/>
    </source>
</evidence>
<dbReference type="EMBL" id="MIGC01002523">
    <property type="protein sequence ID" value="PHJ20947.1"/>
    <property type="molecule type" value="Genomic_DNA"/>
</dbReference>
<sequence length="61" mass="7037">EKTKKKDRQGGSKKKEDRDVDKENRVVSKKTFKPYTGREKERDLLAVEEKASGEGRRSSPD</sequence>
<feature type="region of interest" description="Disordered" evidence="1">
    <location>
        <begin position="1"/>
        <end position="61"/>
    </location>
</feature>
<feature type="compositionally biased region" description="Basic and acidic residues" evidence="1">
    <location>
        <begin position="8"/>
        <end position="26"/>
    </location>
</feature>
<protein>
    <submittedName>
        <fullName evidence="2">Uncharacterized protein</fullName>
    </submittedName>
</protein>
<reference evidence="2 3" key="1">
    <citation type="journal article" date="2017" name="Int. J. Parasitol.">
        <title>The genome of the protozoan parasite Cystoisospora suis and a reverse vaccinology approach to identify vaccine candidates.</title>
        <authorList>
            <person name="Palmieri N."/>
            <person name="Shrestha A."/>
            <person name="Ruttkowski B."/>
            <person name="Beck T."/>
            <person name="Vogl C."/>
            <person name="Tomley F."/>
            <person name="Blake D.P."/>
            <person name="Joachim A."/>
        </authorList>
    </citation>
    <scope>NUCLEOTIDE SEQUENCE [LARGE SCALE GENOMIC DNA]</scope>
    <source>
        <strain evidence="2 3">Wien I</strain>
    </source>
</reference>
<evidence type="ECO:0000256" key="1">
    <source>
        <dbReference type="SAM" id="MobiDB-lite"/>
    </source>
</evidence>